<feature type="non-terminal residue" evidence="10">
    <location>
        <position position="223"/>
    </location>
</feature>
<keyword evidence="7" id="KW-0378">Hydrolase</keyword>
<evidence type="ECO:0000256" key="7">
    <source>
        <dbReference type="ARBA" id="ARBA00022801"/>
    </source>
</evidence>
<keyword evidence="8" id="KW-0862">Zinc</keyword>
<dbReference type="GO" id="GO:0046872">
    <property type="term" value="F:metal ion binding"/>
    <property type="evidence" value="ECO:0007669"/>
    <property type="project" value="UniProtKB-KW"/>
</dbReference>
<dbReference type="SUPFAM" id="SSF55486">
    <property type="entry name" value="Metalloproteases ('zincins'), catalytic domain"/>
    <property type="match status" value="1"/>
</dbReference>
<sequence length="223" mass="25930">MYVFRAKSRLRMTLQNGPVVSVANVSLSTLGRNSLRWDLTPDQIKCRTDKLIQRIKKIYDSIGALDLDKVSFENTLKPLADAKMEYTVSRHVLDFPQYVSPCSRARSASTEADKKLSEFDVEMSMRNDVFQRLLALQKQLNDLKPEAKRLMERLINLGRRKGLHLPKNIQEVQNSYMNGLEKTEDGLFKVTLKYPHYFPLMKRCCVPETRQKMEIAFHSRCKE</sequence>
<evidence type="ECO:0000256" key="2">
    <source>
        <dbReference type="ARBA" id="ARBA00004496"/>
    </source>
</evidence>
<evidence type="ECO:0000256" key="5">
    <source>
        <dbReference type="ARBA" id="ARBA00022670"/>
    </source>
</evidence>
<reference evidence="10 11" key="1">
    <citation type="submission" date="2015-08" db="EMBL/GenBank/DDBJ databases">
        <title>The genome of the Asian arowana (Scleropages formosus).</title>
        <authorList>
            <person name="Tan M.H."/>
            <person name="Gan H.M."/>
            <person name="Croft L.J."/>
            <person name="Austin C.M."/>
        </authorList>
    </citation>
    <scope>NUCLEOTIDE SEQUENCE [LARGE SCALE GENOMIC DNA]</scope>
    <source>
        <strain evidence="10">Aro1</strain>
    </source>
</reference>
<gene>
    <name evidence="10" type="ORF">Z043_100274</name>
</gene>
<keyword evidence="4" id="KW-0963">Cytoplasm</keyword>
<evidence type="ECO:0000313" key="11">
    <source>
        <dbReference type="Proteomes" id="UP000034805"/>
    </source>
</evidence>
<evidence type="ECO:0000256" key="4">
    <source>
        <dbReference type="ARBA" id="ARBA00022490"/>
    </source>
</evidence>
<protein>
    <submittedName>
        <fullName evidence="10">Uncharacterized protein</fullName>
    </submittedName>
</protein>
<evidence type="ECO:0000256" key="1">
    <source>
        <dbReference type="ARBA" id="ARBA00001947"/>
    </source>
</evidence>
<evidence type="ECO:0000313" key="10">
    <source>
        <dbReference type="EMBL" id="KPP80107.1"/>
    </source>
</evidence>
<comment type="cofactor">
    <cofactor evidence="1">
        <name>Zn(2+)</name>
        <dbReference type="ChEBI" id="CHEBI:29105"/>
    </cofactor>
</comment>
<comment type="caution">
    <text evidence="10">The sequence shown here is derived from an EMBL/GenBank/DDBJ whole genome shotgun (WGS) entry which is preliminary data.</text>
</comment>
<evidence type="ECO:0000256" key="9">
    <source>
        <dbReference type="ARBA" id="ARBA00023049"/>
    </source>
</evidence>
<organism evidence="10 11">
    <name type="scientific">Scleropages formosus</name>
    <name type="common">Asian bonytongue</name>
    <name type="synonym">Osteoglossum formosum</name>
    <dbReference type="NCBI Taxonomy" id="113540"/>
    <lineage>
        <taxon>Eukaryota</taxon>
        <taxon>Metazoa</taxon>
        <taxon>Chordata</taxon>
        <taxon>Craniata</taxon>
        <taxon>Vertebrata</taxon>
        <taxon>Euteleostomi</taxon>
        <taxon>Actinopterygii</taxon>
        <taxon>Neopterygii</taxon>
        <taxon>Teleostei</taxon>
        <taxon>Osteoglossocephala</taxon>
        <taxon>Osteoglossomorpha</taxon>
        <taxon>Osteoglossiformes</taxon>
        <taxon>Osteoglossidae</taxon>
        <taxon>Scleropages</taxon>
    </lineage>
</organism>
<dbReference type="InterPro" id="IPR024080">
    <property type="entry name" value="Neurolysin/TOP_N"/>
</dbReference>
<dbReference type="EMBL" id="JARO02000059">
    <property type="protein sequence ID" value="KPP80107.1"/>
    <property type="molecule type" value="Genomic_DNA"/>
</dbReference>
<dbReference type="FunFam" id="1.20.1050.40:FF:000001">
    <property type="entry name" value="Thimet oligopeptidase 1"/>
    <property type="match status" value="1"/>
</dbReference>
<evidence type="ECO:0000256" key="3">
    <source>
        <dbReference type="ARBA" id="ARBA00006040"/>
    </source>
</evidence>
<evidence type="ECO:0000256" key="6">
    <source>
        <dbReference type="ARBA" id="ARBA00022723"/>
    </source>
</evidence>
<dbReference type="GO" id="GO:0006508">
    <property type="term" value="P:proteolysis"/>
    <property type="evidence" value="ECO:0007669"/>
    <property type="project" value="UniProtKB-KW"/>
</dbReference>
<keyword evidence="9" id="KW-0482">Metalloprotease</keyword>
<dbReference type="PANTHER" id="PTHR11804">
    <property type="entry name" value="PROTEASE M3 THIMET OLIGOPEPTIDASE-RELATED"/>
    <property type="match status" value="1"/>
</dbReference>
<dbReference type="InterPro" id="IPR045090">
    <property type="entry name" value="Pept_M3A_M3B"/>
</dbReference>
<comment type="similarity">
    <text evidence="3">Belongs to the peptidase M3 family.</text>
</comment>
<keyword evidence="6" id="KW-0479">Metal-binding</keyword>
<dbReference type="AlphaFoldDB" id="A0A0P7V1M1"/>
<proteinExistence type="inferred from homology"/>
<evidence type="ECO:0000256" key="8">
    <source>
        <dbReference type="ARBA" id="ARBA00022833"/>
    </source>
</evidence>
<dbReference type="GO" id="GO:0005758">
    <property type="term" value="C:mitochondrial intermembrane space"/>
    <property type="evidence" value="ECO:0007669"/>
    <property type="project" value="TreeGrafter"/>
</dbReference>
<dbReference type="GO" id="GO:0004222">
    <property type="term" value="F:metalloendopeptidase activity"/>
    <property type="evidence" value="ECO:0007669"/>
    <property type="project" value="InterPro"/>
</dbReference>
<accession>A0A0P7V1M1</accession>
<comment type="subcellular location">
    <subcellularLocation>
        <location evidence="2">Cytoplasm</location>
    </subcellularLocation>
</comment>
<keyword evidence="5" id="KW-0645">Protease</keyword>
<dbReference type="PANTHER" id="PTHR11804:SF55">
    <property type="entry name" value="NEUROLYSIN (METALLOPEPTIDASE M3 FAMILY)"/>
    <property type="match status" value="1"/>
</dbReference>
<dbReference type="Proteomes" id="UP000034805">
    <property type="component" value="Unassembled WGS sequence"/>
</dbReference>
<dbReference type="GO" id="GO:0006518">
    <property type="term" value="P:peptide metabolic process"/>
    <property type="evidence" value="ECO:0007669"/>
    <property type="project" value="TreeGrafter"/>
</dbReference>
<name>A0A0P7V1M1_SCLFO</name>
<dbReference type="Gene3D" id="1.20.1050.40">
    <property type="entry name" value="Endopeptidase. Chain P, domain 1"/>
    <property type="match status" value="1"/>
</dbReference>